<feature type="transmembrane region" description="Helical" evidence="6">
    <location>
        <begin position="87"/>
        <end position="105"/>
    </location>
</feature>
<dbReference type="STRING" id="445709.ABW99_19805"/>
<feature type="transmembrane region" description="Helical" evidence="6">
    <location>
        <begin position="181"/>
        <end position="199"/>
    </location>
</feature>
<feature type="transmembrane region" description="Helical" evidence="6">
    <location>
        <begin position="34"/>
        <end position="51"/>
    </location>
</feature>
<dbReference type="KEGG" id="ptx:ABW99_19805"/>
<feature type="transmembrane region" description="Helical" evidence="6">
    <location>
        <begin position="63"/>
        <end position="81"/>
    </location>
</feature>
<dbReference type="AlphaFoldDB" id="A0A0G3EZF4"/>
<organism evidence="8 9">
    <name type="scientific">Pandoraea thiooxydans</name>
    <dbReference type="NCBI Taxonomy" id="445709"/>
    <lineage>
        <taxon>Bacteria</taxon>
        <taxon>Pseudomonadati</taxon>
        <taxon>Pseudomonadota</taxon>
        <taxon>Betaproteobacteria</taxon>
        <taxon>Burkholderiales</taxon>
        <taxon>Burkholderiaceae</taxon>
        <taxon>Pandoraea</taxon>
    </lineage>
</organism>
<gene>
    <name evidence="8" type="ORF">ABW99_19805</name>
</gene>
<feature type="domain" description="EamA" evidence="7">
    <location>
        <begin position="149"/>
        <end position="285"/>
    </location>
</feature>
<sequence length="295" mass="32168">MTVFLFIALVLAWGFTWFAIKLQLGLVPPEISICYRFALAASLLWIGLALARRLRPVPWRAHGWIALLGVTLFSLNFILIYSATQNIASGIVSVLFTFATVFNVFNQWLFMRRTPQPKVLAGAAMGILGIALLFGHEMQYLHGGGRQALGVGLAIAGTYVFSLGNLVSMRATRDGIDLPNVMVRGMTWGALFLALFALARGAHFVLPPTPVYVLSLLYLAIPGSILGFFSYLSLVARIGADRAAYATVLFPVVALAVSTVLEGYVWTPWAFAGLALILCGNVVIFSRWSLVRLAR</sequence>
<evidence type="ECO:0000256" key="4">
    <source>
        <dbReference type="ARBA" id="ARBA00022989"/>
    </source>
</evidence>
<evidence type="ECO:0000256" key="6">
    <source>
        <dbReference type="SAM" id="Phobius"/>
    </source>
</evidence>
<feature type="transmembrane region" description="Helical" evidence="6">
    <location>
        <begin position="271"/>
        <end position="290"/>
    </location>
</feature>
<dbReference type="PANTHER" id="PTHR32322">
    <property type="entry name" value="INNER MEMBRANE TRANSPORTER"/>
    <property type="match status" value="1"/>
</dbReference>
<dbReference type="PATRIC" id="fig|445709.3.peg.4156"/>
<feature type="transmembrane region" description="Helical" evidence="6">
    <location>
        <begin position="148"/>
        <end position="169"/>
    </location>
</feature>
<keyword evidence="4 6" id="KW-1133">Transmembrane helix</keyword>
<name>A0A0G3EZF4_9BURK</name>
<dbReference type="GO" id="GO:0016020">
    <property type="term" value="C:membrane"/>
    <property type="evidence" value="ECO:0007669"/>
    <property type="project" value="UniProtKB-SubCell"/>
</dbReference>
<dbReference type="SUPFAM" id="SSF103481">
    <property type="entry name" value="Multidrug resistance efflux transporter EmrE"/>
    <property type="match status" value="2"/>
</dbReference>
<reference evidence="9" key="1">
    <citation type="submission" date="2015-06" db="EMBL/GenBank/DDBJ databases">
        <authorList>
            <person name="Lim Y.L."/>
            <person name="Ee R."/>
            <person name="Yong D."/>
            <person name="How K.Y."/>
            <person name="Yin W.F."/>
            <person name="Chan K.G."/>
        </authorList>
    </citation>
    <scope>NUCLEOTIDE SEQUENCE [LARGE SCALE GENOMIC DNA]</scope>
    <source>
        <strain evidence="9">DSM 25325</strain>
    </source>
</reference>
<dbReference type="RefSeq" id="WP_047216042.1">
    <property type="nucleotide sequence ID" value="NZ_CP011568.3"/>
</dbReference>
<evidence type="ECO:0000313" key="8">
    <source>
        <dbReference type="EMBL" id="AKJ70121.1"/>
    </source>
</evidence>
<dbReference type="OrthoDB" id="2352272at2"/>
<dbReference type="Pfam" id="PF00892">
    <property type="entry name" value="EamA"/>
    <property type="match status" value="2"/>
</dbReference>
<proteinExistence type="inferred from homology"/>
<keyword evidence="9" id="KW-1185">Reference proteome</keyword>
<evidence type="ECO:0000256" key="5">
    <source>
        <dbReference type="ARBA" id="ARBA00023136"/>
    </source>
</evidence>
<dbReference type="Proteomes" id="UP000036700">
    <property type="component" value="Chromosome"/>
</dbReference>
<dbReference type="InterPro" id="IPR050638">
    <property type="entry name" value="AA-Vitamin_Transporters"/>
</dbReference>
<dbReference type="InterPro" id="IPR000620">
    <property type="entry name" value="EamA_dom"/>
</dbReference>
<evidence type="ECO:0000256" key="1">
    <source>
        <dbReference type="ARBA" id="ARBA00004141"/>
    </source>
</evidence>
<comment type="similarity">
    <text evidence="2">Belongs to the EamA transporter family.</text>
</comment>
<feature type="transmembrane region" description="Helical" evidence="6">
    <location>
        <begin position="244"/>
        <end position="265"/>
    </location>
</feature>
<feature type="domain" description="EamA" evidence="7">
    <location>
        <begin position="3"/>
        <end position="134"/>
    </location>
</feature>
<comment type="subcellular location">
    <subcellularLocation>
        <location evidence="1">Membrane</location>
        <topology evidence="1">Multi-pass membrane protein</topology>
    </subcellularLocation>
</comment>
<accession>A0A0G3EZF4</accession>
<dbReference type="EMBL" id="CP011568">
    <property type="protein sequence ID" value="AKJ70121.1"/>
    <property type="molecule type" value="Genomic_DNA"/>
</dbReference>
<evidence type="ECO:0000259" key="7">
    <source>
        <dbReference type="Pfam" id="PF00892"/>
    </source>
</evidence>
<evidence type="ECO:0000256" key="2">
    <source>
        <dbReference type="ARBA" id="ARBA00007362"/>
    </source>
</evidence>
<evidence type="ECO:0000256" key="3">
    <source>
        <dbReference type="ARBA" id="ARBA00022692"/>
    </source>
</evidence>
<feature type="transmembrane region" description="Helical" evidence="6">
    <location>
        <begin position="211"/>
        <end position="232"/>
    </location>
</feature>
<dbReference type="InterPro" id="IPR037185">
    <property type="entry name" value="EmrE-like"/>
</dbReference>
<protein>
    <recommendedName>
        <fullName evidence="7">EamA domain-containing protein</fullName>
    </recommendedName>
</protein>
<evidence type="ECO:0000313" key="9">
    <source>
        <dbReference type="Proteomes" id="UP000036700"/>
    </source>
</evidence>
<feature type="transmembrane region" description="Helical" evidence="6">
    <location>
        <begin position="117"/>
        <end position="136"/>
    </location>
</feature>
<keyword evidence="3 6" id="KW-0812">Transmembrane</keyword>
<dbReference type="PANTHER" id="PTHR32322:SF2">
    <property type="entry name" value="EAMA DOMAIN-CONTAINING PROTEIN"/>
    <property type="match status" value="1"/>
</dbReference>
<keyword evidence="5 6" id="KW-0472">Membrane</keyword>